<gene>
    <name evidence="3" type="ORF">QQF32_05600</name>
</gene>
<keyword evidence="4" id="KW-1185">Reference proteome</keyword>
<dbReference type="EMBL" id="JASSOM010000045">
    <property type="protein sequence ID" value="MDK9362665.1"/>
    <property type="molecule type" value="Genomic_DNA"/>
</dbReference>
<evidence type="ECO:0000313" key="4">
    <source>
        <dbReference type="Proteomes" id="UP001223214"/>
    </source>
</evidence>
<dbReference type="Proteomes" id="UP001223214">
    <property type="component" value="Unassembled WGS sequence"/>
</dbReference>
<evidence type="ECO:0000313" key="3">
    <source>
        <dbReference type="EMBL" id="MDK9362665.1"/>
    </source>
</evidence>
<accession>A0AAP4D398</accession>
<comment type="caution">
    <text evidence="3">The sequence shown here is derived from an EMBL/GenBank/DDBJ whole genome shotgun (WGS) entry which is preliminary data.</text>
</comment>
<reference evidence="3 4" key="1">
    <citation type="submission" date="2023-06" db="EMBL/GenBank/DDBJ databases">
        <title>Identification and characterization of antibiotic-resistant Gram-negative bacteria.</title>
        <authorList>
            <person name="Cho G.-S."/>
            <person name="Lee J."/>
            <person name="Tai E."/>
            <person name="Jeong S."/>
            <person name="Kim I."/>
            <person name="Kim B.-E."/>
            <person name="Jeong M.-I."/>
            <person name="Oh K.-K."/>
            <person name="Franz C.M.A.P."/>
        </authorList>
    </citation>
    <scope>NUCLEOTIDE SEQUENCE [LARGE SCALE GENOMIC DNA]</scope>
    <source>
        <strain evidence="3 4">V106_12</strain>
    </source>
</reference>
<dbReference type="RefSeq" id="WP_285148346.1">
    <property type="nucleotide sequence ID" value="NZ_JASSOM010000045.1"/>
</dbReference>
<organism evidence="3 4">
    <name type="scientific">Lelliottia wanjuensis</name>
    <dbReference type="NCBI Taxonomy" id="3050585"/>
    <lineage>
        <taxon>Bacteria</taxon>
        <taxon>Pseudomonadati</taxon>
        <taxon>Pseudomonadota</taxon>
        <taxon>Gammaproteobacteria</taxon>
        <taxon>Enterobacterales</taxon>
        <taxon>Enterobacteriaceae</taxon>
        <taxon>Lelliottia</taxon>
    </lineage>
</organism>
<feature type="region of interest" description="Disordered" evidence="1">
    <location>
        <begin position="92"/>
        <end position="112"/>
    </location>
</feature>
<evidence type="ECO:0000256" key="2">
    <source>
        <dbReference type="SAM" id="SignalP"/>
    </source>
</evidence>
<name>A0AAP4D398_9ENTR</name>
<feature type="signal peptide" evidence="2">
    <location>
        <begin position="1"/>
        <end position="21"/>
    </location>
</feature>
<feature type="chain" id="PRO_5042900697" evidence="2">
    <location>
        <begin position="22"/>
        <end position="112"/>
    </location>
</feature>
<proteinExistence type="predicted"/>
<protein>
    <submittedName>
        <fullName evidence="3">Uncharacterized protein</fullName>
    </submittedName>
</protein>
<keyword evidence="2" id="KW-0732">Signal</keyword>
<dbReference type="AlphaFoldDB" id="A0AAP4D398"/>
<sequence length="112" mass="12279">MKKLIAITLLGCAILSTNVFSAQLPPVAQKVKNIAEKNKLLYSPECTDYLYMPDSEPGIDSVIVVEKHEGSCPGDPGTQPRLFTVNIDQKTHEMTSDINDPTEPEFSAFPAK</sequence>
<evidence type="ECO:0000256" key="1">
    <source>
        <dbReference type="SAM" id="MobiDB-lite"/>
    </source>
</evidence>